<comment type="caution">
    <text evidence="1">The sequence shown here is derived from an EMBL/GenBank/DDBJ whole genome shotgun (WGS) entry which is preliminary data.</text>
</comment>
<name>A0A841TCJ1_9BACL</name>
<reference evidence="1 2" key="1">
    <citation type="submission" date="2020-08" db="EMBL/GenBank/DDBJ databases">
        <title>Cohnella phylogeny.</title>
        <authorList>
            <person name="Dunlap C."/>
        </authorList>
    </citation>
    <scope>NUCLEOTIDE SEQUENCE [LARGE SCALE GENOMIC DNA]</scope>
    <source>
        <strain evidence="1 2">DSM 103658</strain>
    </source>
</reference>
<keyword evidence="2" id="KW-1185">Reference proteome</keyword>
<proteinExistence type="predicted"/>
<dbReference type="EMBL" id="JACJVN010000012">
    <property type="protein sequence ID" value="MBB6676171.1"/>
    <property type="molecule type" value="Genomic_DNA"/>
</dbReference>
<dbReference type="Proteomes" id="UP000574133">
    <property type="component" value="Unassembled WGS sequence"/>
</dbReference>
<evidence type="ECO:0000313" key="1">
    <source>
        <dbReference type="EMBL" id="MBB6676171.1"/>
    </source>
</evidence>
<sequence length="105" mass="12001">MIKYGDDQFTELKFVSFEPRVERRNEHWVDVYLKFETDPAPPAPTDLIELTALVVCTPAGAPIEIEPLDEGCDCEYQFTFSEKEQIKAYIGSDRMQQSISSLCCD</sequence>
<protein>
    <submittedName>
        <fullName evidence="1">Uncharacterized protein</fullName>
    </submittedName>
</protein>
<accession>A0A841TCJ1</accession>
<dbReference type="AlphaFoldDB" id="A0A841TCJ1"/>
<gene>
    <name evidence="1" type="ORF">H4Q31_02400</name>
</gene>
<dbReference type="RefSeq" id="WP_185177472.1">
    <property type="nucleotide sequence ID" value="NZ_CBCSEP010000011.1"/>
</dbReference>
<evidence type="ECO:0000313" key="2">
    <source>
        <dbReference type="Proteomes" id="UP000574133"/>
    </source>
</evidence>
<organism evidence="1 2">
    <name type="scientific">Cohnella lubricantis</name>
    <dbReference type="NCBI Taxonomy" id="2163172"/>
    <lineage>
        <taxon>Bacteria</taxon>
        <taxon>Bacillati</taxon>
        <taxon>Bacillota</taxon>
        <taxon>Bacilli</taxon>
        <taxon>Bacillales</taxon>
        <taxon>Paenibacillaceae</taxon>
        <taxon>Cohnella</taxon>
    </lineage>
</organism>